<protein>
    <submittedName>
        <fullName evidence="3">Uncharacterized protein</fullName>
    </submittedName>
</protein>
<organism evidence="3 4">
    <name type="scientific">Saccharomonospora xinjiangensis XJ-54</name>
    <dbReference type="NCBI Taxonomy" id="882086"/>
    <lineage>
        <taxon>Bacteria</taxon>
        <taxon>Bacillati</taxon>
        <taxon>Actinomycetota</taxon>
        <taxon>Actinomycetes</taxon>
        <taxon>Pseudonocardiales</taxon>
        <taxon>Pseudonocardiaceae</taxon>
        <taxon>Saccharomonospora</taxon>
    </lineage>
</organism>
<accession>I0V4L8</accession>
<evidence type="ECO:0000256" key="2">
    <source>
        <dbReference type="SAM" id="Phobius"/>
    </source>
</evidence>
<keyword evidence="4" id="KW-1185">Reference proteome</keyword>
<dbReference type="HOGENOM" id="CLU_2002263_0_0_11"/>
<keyword evidence="2" id="KW-1133">Transmembrane helix</keyword>
<feature type="region of interest" description="Disordered" evidence="1">
    <location>
        <begin position="67"/>
        <end position="124"/>
    </location>
</feature>
<dbReference type="EMBL" id="JH636049">
    <property type="protein sequence ID" value="EID55071.1"/>
    <property type="molecule type" value="Genomic_DNA"/>
</dbReference>
<feature type="transmembrane region" description="Helical" evidence="2">
    <location>
        <begin position="42"/>
        <end position="64"/>
    </location>
</feature>
<dbReference type="RefSeq" id="WP_006239216.1">
    <property type="nucleotide sequence ID" value="NZ_JH636049.1"/>
</dbReference>
<gene>
    <name evidence="3" type="ORF">SacxiDRAFT_2856</name>
</gene>
<dbReference type="STRING" id="882086.SacxiDRAFT_2856"/>
<name>I0V4L8_9PSEU</name>
<evidence type="ECO:0000313" key="3">
    <source>
        <dbReference type="EMBL" id="EID55071.1"/>
    </source>
</evidence>
<feature type="compositionally biased region" description="Basic and acidic residues" evidence="1">
    <location>
        <begin position="111"/>
        <end position="124"/>
    </location>
</feature>
<proteinExistence type="predicted"/>
<keyword evidence="2" id="KW-0472">Membrane</keyword>
<evidence type="ECO:0000313" key="4">
    <source>
        <dbReference type="Proteomes" id="UP000004691"/>
    </source>
</evidence>
<sequence>MFDDDDVRALLAEVRAAPEPPLWLDGSEIAARGQRIRRRRRVLTVAGSSLAVVLVGGLVALLAASAPREPAQPATPQPPRMSAPASDVAGGSFEVSEAPSEADVPQGPETFEVRHPPKDQKETN</sequence>
<evidence type="ECO:0000256" key="1">
    <source>
        <dbReference type="SAM" id="MobiDB-lite"/>
    </source>
</evidence>
<reference evidence="3 4" key="1">
    <citation type="submission" date="2012-01" db="EMBL/GenBank/DDBJ databases">
        <title>Improved High-Quality Draft sequence of Saccharomonospora xinjiangensis XJ-54.</title>
        <authorList>
            <consortium name="US DOE Joint Genome Institute"/>
            <person name="Lucas S."/>
            <person name="Han J."/>
            <person name="Lapidus A."/>
            <person name="Cheng J.-F."/>
            <person name="Goodwin L."/>
            <person name="Pitluck S."/>
            <person name="Peters L."/>
            <person name="Mikhailova N."/>
            <person name="Teshima H."/>
            <person name="Detter J.C."/>
            <person name="Han C."/>
            <person name="Tapia R."/>
            <person name="Land M."/>
            <person name="Hauser L."/>
            <person name="Kyrpides N."/>
            <person name="Ivanova N."/>
            <person name="Pagani I."/>
            <person name="Brambilla E.-M."/>
            <person name="Klenk H.-P."/>
            <person name="Woyke T."/>
        </authorList>
    </citation>
    <scope>NUCLEOTIDE SEQUENCE [LARGE SCALE GENOMIC DNA]</scope>
    <source>
        <strain evidence="3 4">XJ-54</strain>
    </source>
</reference>
<dbReference type="AlphaFoldDB" id="I0V4L8"/>
<keyword evidence="2" id="KW-0812">Transmembrane</keyword>
<dbReference type="Proteomes" id="UP000004691">
    <property type="component" value="Unassembled WGS sequence"/>
</dbReference>